<name>A0A2H0TBL6_9BACT</name>
<keyword evidence="4 5" id="KW-0472">Membrane</keyword>
<accession>A0A2H0TBL6</accession>
<evidence type="ECO:0000313" key="6">
    <source>
        <dbReference type="EMBL" id="PIR68420.1"/>
    </source>
</evidence>
<comment type="caution">
    <text evidence="6">The sequence shown here is derived from an EMBL/GenBank/DDBJ whole genome shotgun (WGS) entry which is preliminary data.</text>
</comment>
<gene>
    <name evidence="6" type="ORF">COU49_00960</name>
</gene>
<proteinExistence type="predicted"/>
<evidence type="ECO:0000256" key="3">
    <source>
        <dbReference type="ARBA" id="ARBA00022989"/>
    </source>
</evidence>
<evidence type="ECO:0008006" key="8">
    <source>
        <dbReference type="Google" id="ProtNLM"/>
    </source>
</evidence>
<keyword evidence="3 5" id="KW-1133">Transmembrane helix</keyword>
<dbReference type="GO" id="GO:0012505">
    <property type="term" value="C:endomembrane system"/>
    <property type="evidence" value="ECO:0007669"/>
    <property type="project" value="UniProtKB-SubCell"/>
</dbReference>
<dbReference type="GO" id="GO:0005384">
    <property type="term" value="F:manganese ion transmembrane transporter activity"/>
    <property type="evidence" value="ECO:0007669"/>
    <property type="project" value="InterPro"/>
</dbReference>
<feature type="transmembrane region" description="Helical" evidence="5">
    <location>
        <begin position="179"/>
        <end position="201"/>
    </location>
</feature>
<reference evidence="7" key="1">
    <citation type="submission" date="2017-09" db="EMBL/GenBank/DDBJ databases">
        <title>Depth-based differentiation of microbial function through sediment-hosted aquifers and enrichment of novel symbionts in the deep terrestrial subsurface.</title>
        <authorList>
            <person name="Probst A.J."/>
            <person name="Ladd B."/>
            <person name="Jarett J.K."/>
            <person name="Geller-Mcgrath D.E."/>
            <person name="Sieber C.M.K."/>
            <person name="Emerson J.B."/>
            <person name="Anantharaman K."/>
            <person name="Thomas B.C."/>
            <person name="Malmstrom R."/>
            <person name="Stieglmeier M."/>
            <person name="Klingl A."/>
            <person name="Woyke T."/>
            <person name="Ryan C.M."/>
            <person name="Banfield J.F."/>
        </authorList>
    </citation>
    <scope>NUCLEOTIDE SEQUENCE [LARGE SCALE GENOMIC DNA]</scope>
</reference>
<organism evidence="6 7">
    <name type="scientific">Candidatus Nomurabacteria bacterium CG10_big_fil_rev_8_21_14_0_10_35_16</name>
    <dbReference type="NCBI Taxonomy" id="1974731"/>
    <lineage>
        <taxon>Bacteria</taxon>
        <taxon>Candidatus Nomuraibacteriota</taxon>
    </lineage>
</organism>
<evidence type="ECO:0000313" key="7">
    <source>
        <dbReference type="Proteomes" id="UP000230094"/>
    </source>
</evidence>
<dbReference type="PANTHER" id="PTHR31851">
    <property type="entry name" value="FE(2+)/MN(2+) TRANSPORTER PCL1"/>
    <property type="match status" value="1"/>
</dbReference>
<evidence type="ECO:0000256" key="4">
    <source>
        <dbReference type="ARBA" id="ARBA00023136"/>
    </source>
</evidence>
<protein>
    <recommendedName>
        <fullName evidence="8">GMP synthase</fullName>
    </recommendedName>
</protein>
<feature type="transmembrane region" description="Helical" evidence="5">
    <location>
        <begin position="213"/>
        <end position="235"/>
    </location>
</feature>
<evidence type="ECO:0000256" key="5">
    <source>
        <dbReference type="SAM" id="Phobius"/>
    </source>
</evidence>
<comment type="subcellular location">
    <subcellularLocation>
        <location evidence="1">Endomembrane system</location>
        <topology evidence="1">Multi-pass membrane protein</topology>
    </subcellularLocation>
</comment>
<feature type="transmembrane region" description="Helical" evidence="5">
    <location>
        <begin position="153"/>
        <end position="173"/>
    </location>
</feature>
<dbReference type="EMBL" id="PFCQ01000005">
    <property type="protein sequence ID" value="PIR68420.1"/>
    <property type="molecule type" value="Genomic_DNA"/>
</dbReference>
<dbReference type="AlphaFoldDB" id="A0A2H0TBL6"/>
<dbReference type="Proteomes" id="UP000230094">
    <property type="component" value="Unassembled WGS sequence"/>
</dbReference>
<sequence length="236" mass="26390">MKNHQKEEKHIGGLGTYIKDIVYGANDGTITTFAVVTGAVGAGFSTTVIIVLGFANLFADGFSMAASNFLGTRSEDQLFRKEEEREIYEVENLPDREKTEIREVFENFEFTKEDTEELVNLVSKNKHFWVDFMMRYELRMSIPDEGNEWKASALTFISFVIAGSLPLMPFIIFEVNGSTFIYSIIATGLALFIVGAARYFVTMKNWLVSGLEMLIVGGIAAGVSYCVGYLISLFIQ</sequence>
<feature type="transmembrane region" description="Helical" evidence="5">
    <location>
        <begin position="33"/>
        <end position="59"/>
    </location>
</feature>
<evidence type="ECO:0000256" key="1">
    <source>
        <dbReference type="ARBA" id="ARBA00004127"/>
    </source>
</evidence>
<dbReference type="InterPro" id="IPR008217">
    <property type="entry name" value="Ccc1_fam"/>
</dbReference>
<keyword evidence="2 5" id="KW-0812">Transmembrane</keyword>
<evidence type="ECO:0000256" key="2">
    <source>
        <dbReference type="ARBA" id="ARBA00022692"/>
    </source>
</evidence>
<dbReference type="GO" id="GO:0030026">
    <property type="term" value="P:intracellular manganese ion homeostasis"/>
    <property type="evidence" value="ECO:0007669"/>
    <property type="project" value="InterPro"/>
</dbReference>
<dbReference type="Pfam" id="PF01988">
    <property type="entry name" value="VIT1"/>
    <property type="match status" value="1"/>
</dbReference>